<comment type="caution">
    <text evidence="3">The sequence shown here is derived from an EMBL/GenBank/DDBJ whole genome shotgun (WGS) entry which is preliminary data.</text>
</comment>
<dbReference type="GO" id="GO:0005886">
    <property type="term" value="C:plasma membrane"/>
    <property type="evidence" value="ECO:0007669"/>
    <property type="project" value="TreeGrafter"/>
</dbReference>
<dbReference type="Pfam" id="PF00905">
    <property type="entry name" value="Transpeptidase"/>
    <property type="match status" value="1"/>
</dbReference>
<evidence type="ECO:0000259" key="1">
    <source>
        <dbReference type="Pfam" id="PF00905"/>
    </source>
</evidence>
<name>A0A8J3IK35_9CHLR</name>
<dbReference type="InterPro" id="IPR012338">
    <property type="entry name" value="Beta-lactam/transpept-like"/>
</dbReference>
<dbReference type="GO" id="GO:0008658">
    <property type="term" value="F:penicillin binding"/>
    <property type="evidence" value="ECO:0007669"/>
    <property type="project" value="InterPro"/>
</dbReference>
<dbReference type="GO" id="GO:0051301">
    <property type="term" value="P:cell division"/>
    <property type="evidence" value="ECO:0007669"/>
    <property type="project" value="UniProtKB-KW"/>
</dbReference>
<sequence length="535" mass="57803">MNIGSNIRRLGVFMTALFLALSAGLVYWQVIAASAVTANVHNGRACLPANAPIRGRIFDRNGVLLADSKPDKNAPCGYLRHYYEPSLAALIGYYISPLYPSTGLERQYDAYLSGDVGATALGTMGNKLLHRPPVGDDLYLTIDVRIQRLVDRHFDDPIVIDNENTFKSDSGAVIVMDPHTGEVLAMLSRPSFDPNKLVSTVARGDLSYYNALANNKGQPLLMKPIQDTYIPGSSYKAVTLMAALDTGKTSLQTTFDEQHARGPIFVNGQQIGPIGNNIDPYTYRFPVTSEYGFVHSDNVIFAQLGLKLGFNAWQDYNQRFYMGQAIPFDLPVVKSSILKSQPTLNENELAAEAFGQGYDAVTPLQMALFNNAIASNGHLMRPMLLAKIVAPNKEPVQINSPELLRAPISAQTAAQVRQAMFGVIRCGSGSVVPALLNSPVSIIGKTSTGQVSDAGNIAAHGWMITQAPYSVTQPEQLPRLTIVAMKQNSGEGGASVGPMIAAMYQDIFSHGYVKASNPPAPPANYCCSTGLLQCR</sequence>
<dbReference type="RefSeq" id="WP_236064901.1">
    <property type="nucleotide sequence ID" value="NZ_BNJK01000001.1"/>
</dbReference>
<keyword evidence="3" id="KW-0132">Cell division</keyword>
<feature type="domain" description="Penicillin-binding protein transpeptidase" evidence="1">
    <location>
        <begin position="171"/>
        <end position="498"/>
    </location>
</feature>
<dbReference type="Proteomes" id="UP000597444">
    <property type="component" value="Unassembled WGS sequence"/>
</dbReference>
<evidence type="ECO:0000313" key="3">
    <source>
        <dbReference type="EMBL" id="GHO92899.1"/>
    </source>
</evidence>
<feature type="domain" description="Penicillin binding protein A dimerisation" evidence="2">
    <location>
        <begin position="54"/>
        <end position="135"/>
    </location>
</feature>
<dbReference type="AlphaFoldDB" id="A0A8J3IK35"/>
<evidence type="ECO:0000313" key="4">
    <source>
        <dbReference type="Proteomes" id="UP000597444"/>
    </source>
</evidence>
<dbReference type="PANTHER" id="PTHR30627:SF24">
    <property type="entry name" value="PENICILLIN-BINDING PROTEIN 4B"/>
    <property type="match status" value="1"/>
</dbReference>
<proteinExistence type="predicted"/>
<dbReference type="EMBL" id="BNJK01000001">
    <property type="protein sequence ID" value="GHO92899.1"/>
    <property type="molecule type" value="Genomic_DNA"/>
</dbReference>
<keyword evidence="3" id="KW-0131">Cell cycle</keyword>
<dbReference type="GO" id="GO:0071555">
    <property type="term" value="P:cell wall organization"/>
    <property type="evidence" value="ECO:0007669"/>
    <property type="project" value="TreeGrafter"/>
</dbReference>
<accession>A0A8J3IK35</accession>
<evidence type="ECO:0000259" key="2">
    <source>
        <dbReference type="Pfam" id="PF21922"/>
    </source>
</evidence>
<dbReference type="Gene3D" id="3.40.710.10">
    <property type="entry name" value="DD-peptidase/beta-lactamase superfamily"/>
    <property type="match status" value="1"/>
</dbReference>
<dbReference type="Gene3D" id="3.90.1310.10">
    <property type="entry name" value="Penicillin-binding protein 2a (Domain 2)"/>
    <property type="match status" value="1"/>
</dbReference>
<dbReference type="InterPro" id="IPR054120">
    <property type="entry name" value="PBPA_dimer"/>
</dbReference>
<dbReference type="InterPro" id="IPR050515">
    <property type="entry name" value="Beta-lactam/transpept"/>
</dbReference>
<organism evidence="3 4">
    <name type="scientific">Reticulibacter mediterranei</name>
    <dbReference type="NCBI Taxonomy" id="2778369"/>
    <lineage>
        <taxon>Bacteria</taxon>
        <taxon>Bacillati</taxon>
        <taxon>Chloroflexota</taxon>
        <taxon>Ktedonobacteria</taxon>
        <taxon>Ktedonobacterales</taxon>
        <taxon>Reticulibacteraceae</taxon>
        <taxon>Reticulibacter</taxon>
    </lineage>
</organism>
<keyword evidence="4" id="KW-1185">Reference proteome</keyword>
<protein>
    <submittedName>
        <fullName evidence="3">Cell division protein FtsI</fullName>
    </submittedName>
</protein>
<dbReference type="InterPro" id="IPR001460">
    <property type="entry name" value="PCN-bd_Tpept"/>
</dbReference>
<gene>
    <name evidence="3" type="ORF">KSF_029470</name>
</gene>
<reference evidence="3" key="1">
    <citation type="submission" date="2020-10" db="EMBL/GenBank/DDBJ databases">
        <title>Taxonomic study of unclassified bacteria belonging to the class Ktedonobacteria.</title>
        <authorList>
            <person name="Yabe S."/>
            <person name="Wang C.M."/>
            <person name="Zheng Y."/>
            <person name="Sakai Y."/>
            <person name="Cavaletti L."/>
            <person name="Monciardini P."/>
            <person name="Donadio S."/>
        </authorList>
    </citation>
    <scope>NUCLEOTIDE SEQUENCE</scope>
    <source>
        <strain evidence="3">ID150040</strain>
    </source>
</reference>
<dbReference type="Pfam" id="PF21922">
    <property type="entry name" value="PBP_dimer_2"/>
    <property type="match status" value="1"/>
</dbReference>
<dbReference type="GO" id="GO:0071972">
    <property type="term" value="F:peptidoglycan L,D-transpeptidase activity"/>
    <property type="evidence" value="ECO:0007669"/>
    <property type="project" value="TreeGrafter"/>
</dbReference>
<dbReference type="SUPFAM" id="SSF56601">
    <property type="entry name" value="beta-lactamase/transpeptidase-like"/>
    <property type="match status" value="1"/>
</dbReference>
<dbReference type="PANTHER" id="PTHR30627">
    <property type="entry name" value="PEPTIDOGLYCAN D,D-TRANSPEPTIDASE"/>
    <property type="match status" value="1"/>
</dbReference>